<dbReference type="PROSITE" id="PS51257">
    <property type="entry name" value="PROKAR_LIPOPROTEIN"/>
    <property type="match status" value="1"/>
</dbReference>
<sequence length="258" mass="27777">MTTDSKTTVLVTGGNNGIGLAACQLFISQPNYHVIMASRSLYRGQIAVESIISSTHSSSRLSLVQLDITSDGSIAAAVESVASLRQDNKQQRLNVLVNNAGICPTEFTRSTLRDALETNATSPAMVTKTFAPLLLRPSLTNDKSPPRIIYVSSSLGSVQRRTDPNDFAYTADYKAYRVSEAALNMVAVCDAWEYGDKGVKVFAVCPGPCWRARVEDAGGCSQRSGDECTELLEIAEGRRDADAGKFVYGEEAGGTYAW</sequence>
<dbReference type="PANTHER" id="PTHR43544">
    <property type="entry name" value="SHORT-CHAIN DEHYDROGENASE/REDUCTASE"/>
    <property type="match status" value="1"/>
</dbReference>
<dbReference type="PANTHER" id="PTHR43544:SF32">
    <property type="entry name" value="CHAIN DEHYDROGENASE, PUTATIVE (AFU_ORTHOLOGUE AFUA_5G01530)-RELATED"/>
    <property type="match status" value="1"/>
</dbReference>
<dbReference type="SUPFAM" id="SSF51735">
    <property type="entry name" value="NAD(P)-binding Rossmann-fold domains"/>
    <property type="match status" value="1"/>
</dbReference>
<comment type="caution">
    <text evidence="2">The sequence shown here is derived from an EMBL/GenBank/DDBJ whole genome shotgun (WGS) entry which is preliminary data.</text>
</comment>
<dbReference type="EMBL" id="LFJN01000004">
    <property type="protein sequence ID" value="KPI44033.1"/>
    <property type="molecule type" value="Genomic_DNA"/>
</dbReference>
<dbReference type="GO" id="GO:0005737">
    <property type="term" value="C:cytoplasm"/>
    <property type="evidence" value="ECO:0007669"/>
    <property type="project" value="TreeGrafter"/>
</dbReference>
<dbReference type="Gene3D" id="3.40.50.720">
    <property type="entry name" value="NAD(P)-binding Rossmann-like Domain"/>
    <property type="match status" value="1"/>
</dbReference>
<organism evidence="2 3">
    <name type="scientific">Cyphellophora attinorum</name>
    <dbReference type="NCBI Taxonomy" id="1664694"/>
    <lineage>
        <taxon>Eukaryota</taxon>
        <taxon>Fungi</taxon>
        <taxon>Dikarya</taxon>
        <taxon>Ascomycota</taxon>
        <taxon>Pezizomycotina</taxon>
        <taxon>Eurotiomycetes</taxon>
        <taxon>Chaetothyriomycetidae</taxon>
        <taxon>Chaetothyriales</taxon>
        <taxon>Cyphellophoraceae</taxon>
        <taxon>Cyphellophora</taxon>
    </lineage>
</organism>
<dbReference type="InterPro" id="IPR002347">
    <property type="entry name" value="SDR_fam"/>
</dbReference>
<evidence type="ECO:0000313" key="3">
    <source>
        <dbReference type="Proteomes" id="UP000038010"/>
    </source>
</evidence>
<dbReference type="OrthoDB" id="1933717at2759"/>
<dbReference type="RefSeq" id="XP_018003996.1">
    <property type="nucleotide sequence ID" value="XM_018146638.1"/>
</dbReference>
<dbReference type="VEuPathDB" id="FungiDB:AB675_6354"/>
<evidence type="ECO:0000313" key="2">
    <source>
        <dbReference type="EMBL" id="KPI44033.1"/>
    </source>
</evidence>
<gene>
    <name evidence="2" type="ORF">AB675_6354</name>
</gene>
<protein>
    <submittedName>
        <fullName evidence="2">3-keto-steroid</fullName>
    </submittedName>
</protein>
<dbReference type="GeneID" id="28738518"/>
<reference evidence="2 3" key="1">
    <citation type="submission" date="2015-06" db="EMBL/GenBank/DDBJ databases">
        <title>Draft genome of the ant-associated black yeast Phialophora attae CBS 131958.</title>
        <authorList>
            <person name="Moreno L.F."/>
            <person name="Stielow B.J."/>
            <person name="de Hoog S."/>
            <person name="Vicente V.A."/>
            <person name="Weiss V.A."/>
            <person name="de Vries M."/>
            <person name="Cruz L.M."/>
            <person name="Souza E.M."/>
        </authorList>
    </citation>
    <scope>NUCLEOTIDE SEQUENCE [LARGE SCALE GENOMIC DNA]</scope>
    <source>
        <strain evidence="2 3">CBS 131958</strain>
    </source>
</reference>
<dbReference type="PRINTS" id="PR00081">
    <property type="entry name" value="GDHRDH"/>
</dbReference>
<dbReference type="InterPro" id="IPR036291">
    <property type="entry name" value="NAD(P)-bd_dom_sf"/>
</dbReference>
<dbReference type="AlphaFoldDB" id="A0A0N1HFK5"/>
<proteinExistence type="inferred from homology"/>
<dbReference type="InterPro" id="IPR051468">
    <property type="entry name" value="Fungal_SecMetab_SDRs"/>
</dbReference>
<name>A0A0N1HFK5_9EURO</name>
<comment type="similarity">
    <text evidence="1">Belongs to the short-chain dehydrogenases/reductases (SDR) family.</text>
</comment>
<dbReference type="GO" id="GO:0016491">
    <property type="term" value="F:oxidoreductase activity"/>
    <property type="evidence" value="ECO:0007669"/>
    <property type="project" value="TreeGrafter"/>
</dbReference>
<keyword evidence="3" id="KW-1185">Reference proteome</keyword>
<evidence type="ECO:0000256" key="1">
    <source>
        <dbReference type="ARBA" id="ARBA00006484"/>
    </source>
</evidence>
<dbReference type="GO" id="GO:0019748">
    <property type="term" value="P:secondary metabolic process"/>
    <property type="evidence" value="ECO:0007669"/>
    <property type="project" value="TreeGrafter"/>
</dbReference>
<accession>A0A0N1HFK5</accession>
<dbReference type="Pfam" id="PF00106">
    <property type="entry name" value="adh_short"/>
    <property type="match status" value="1"/>
</dbReference>
<dbReference type="Proteomes" id="UP000038010">
    <property type="component" value="Unassembled WGS sequence"/>
</dbReference>